<dbReference type="Proteomes" id="UP000054047">
    <property type="component" value="Unassembled WGS sequence"/>
</dbReference>
<feature type="non-terminal residue" evidence="1">
    <location>
        <position position="1"/>
    </location>
</feature>
<protein>
    <submittedName>
        <fullName evidence="1">Uncharacterized protein</fullName>
    </submittedName>
</protein>
<dbReference type="EMBL" id="KN735914">
    <property type="protein sequence ID" value="KIH56325.1"/>
    <property type="molecule type" value="Genomic_DNA"/>
</dbReference>
<keyword evidence="2" id="KW-1185">Reference proteome</keyword>
<accession>A0A0C2G5Q6</accession>
<sequence length="84" mass="9586">SKREGPPFAEDESSVQTIDTEELPLDYGGSAAFFAPRPVEWWTRAKNEMRYVLPSAEGEIDWWEEDGESELAEVPPVSSRYHKV</sequence>
<name>A0A0C2G5Q6_9BILA</name>
<reference evidence="1 2" key="1">
    <citation type="submission" date="2013-12" db="EMBL/GenBank/DDBJ databases">
        <title>Draft genome of the parsitic nematode Ancylostoma duodenale.</title>
        <authorList>
            <person name="Mitreva M."/>
        </authorList>
    </citation>
    <scope>NUCLEOTIDE SEQUENCE [LARGE SCALE GENOMIC DNA]</scope>
    <source>
        <strain evidence="1 2">Zhejiang</strain>
    </source>
</reference>
<dbReference type="AlphaFoldDB" id="A0A0C2G5Q6"/>
<proteinExistence type="predicted"/>
<gene>
    <name evidence="1" type="ORF">ANCDUO_13496</name>
</gene>
<organism evidence="1 2">
    <name type="scientific">Ancylostoma duodenale</name>
    <dbReference type="NCBI Taxonomy" id="51022"/>
    <lineage>
        <taxon>Eukaryota</taxon>
        <taxon>Metazoa</taxon>
        <taxon>Ecdysozoa</taxon>
        <taxon>Nematoda</taxon>
        <taxon>Chromadorea</taxon>
        <taxon>Rhabditida</taxon>
        <taxon>Rhabditina</taxon>
        <taxon>Rhabditomorpha</taxon>
        <taxon>Strongyloidea</taxon>
        <taxon>Ancylostomatidae</taxon>
        <taxon>Ancylostomatinae</taxon>
        <taxon>Ancylostoma</taxon>
    </lineage>
</organism>
<evidence type="ECO:0000313" key="2">
    <source>
        <dbReference type="Proteomes" id="UP000054047"/>
    </source>
</evidence>
<evidence type="ECO:0000313" key="1">
    <source>
        <dbReference type="EMBL" id="KIH56325.1"/>
    </source>
</evidence>